<dbReference type="InParanoid" id="A0A059B4L9"/>
<dbReference type="OMA" id="HAFGACE"/>
<evidence type="ECO:0000313" key="2">
    <source>
        <dbReference type="EMBL" id="KCW60939.1"/>
    </source>
</evidence>
<accession>A0A059B4L9</accession>
<organism evidence="2">
    <name type="scientific">Eucalyptus grandis</name>
    <name type="common">Flooded gum</name>
    <dbReference type="NCBI Taxonomy" id="71139"/>
    <lineage>
        <taxon>Eukaryota</taxon>
        <taxon>Viridiplantae</taxon>
        <taxon>Streptophyta</taxon>
        <taxon>Embryophyta</taxon>
        <taxon>Tracheophyta</taxon>
        <taxon>Spermatophyta</taxon>
        <taxon>Magnoliopsida</taxon>
        <taxon>eudicotyledons</taxon>
        <taxon>Gunneridae</taxon>
        <taxon>Pentapetalae</taxon>
        <taxon>rosids</taxon>
        <taxon>malvids</taxon>
        <taxon>Myrtales</taxon>
        <taxon>Myrtaceae</taxon>
        <taxon>Myrtoideae</taxon>
        <taxon>Eucalypteae</taxon>
        <taxon>Eucalyptus</taxon>
    </lineage>
</organism>
<feature type="region of interest" description="Disordered" evidence="1">
    <location>
        <begin position="86"/>
        <end position="108"/>
    </location>
</feature>
<evidence type="ECO:0000256" key="1">
    <source>
        <dbReference type="SAM" id="MobiDB-lite"/>
    </source>
</evidence>
<name>A0A059B4L9_EUCGR</name>
<sequence length="127" mass="13625">MSSYLLMEESADSEADFVQSEFNAICGGSDDDDAESCSCDTGEVSGSHEDDVDGQDSGDQWNNLSHGSSIVWASDREDGHVSMGVDEEKESWVNSGGGSGGRGLSKEEMDAMEDKDFWETCMAIGYP</sequence>
<feature type="region of interest" description="Disordered" evidence="1">
    <location>
        <begin position="25"/>
        <end position="69"/>
    </location>
</feature>
<proteinExistence type="predicted"/>
<protein>
    <submittedName>
        <fullName evidence="2">Uncharacterized protein</fullName>
    </submittedName>
</protein>
<dbReference type="EMBL" id="KK198760">
    <property type="protein sequence ID" value="KCW60939.1"/>
    <property type="molecule type" value="Genomic_DNA"/>
</dbReference>
<dbReference type="Gramene" id="KCW60939">
    <property type="protein sequence ID" value="KCW60939"/>
    <property type="gene ID" value="EUGRSUZ_H03672"/>
</dbReference>
<dbReference type="PANTHER" id="PTHR35726:SF5">
    <property type="match status" value="1"/>
</dbReference>
<dbReference type="AlphaFoldDB" id="A0A059B4L9"/>
<feature type="compositionally biased region" description="Polar residues" evidence="1">
    <location>
        <begin position="57"/>
        <end position="68"/>
    </location>
</feature>
<dbReference type="PANTHER" id="PTHR35726">
    <property type="entry name" value="GLUTAMIC ACID-RICH PROTEIN-LIKE"/>
    <property type="match status" value="1"/>
</dbReference>
<reference evidence="2" key="1">
    <citation type="submission" date="2013-07" db="EMBL/GenBank/DDBJ databases">
        <title>The genome of Eucalyptus grandis.</title>
        <authorList>
            <person name="Schmutz J."/>
            <person name="Hayes R."/>
            <person name="Myburg A."/>
            <person name="Tuskan G."/>
            <person name="Grattapaglia D."/>
            <person name="Rokhsar D.S."/>
        </authorList>
    </citation>
    <scope>NUCLEOTIDE SEQUENCE</scope>
    <source>
        <tissue evidence="2">Leaf extractions</tissue>
    </source>
</reference>
<gene>
    <name evidence="2" type="ORF">EUGRSUZ_H03672</name>
</gene>